<evidence type="ECO:0000256" key="1">
    <source>
        <dbReference type="SAM" id="SignalP"/>
    </source>
</evidence>
<proteinExistence type="predicted"/>
<evidence type="ECO:0000313" key="3">
    <source>
        <dbReference type="Proteomes" id="UP000185192"/>
    </source>
</evidence>
<feature type="chain" id="PRO_5012229992" evidence="1">
    <location>
        <begin position="23"/>
        <end position="316"/>
    </location>
</feature>
<keyword evidence="1" id="KW-0732">Signal</keyword>
<dbReference type="AlphaFoldDB" id="A0A1N6GAM6"/>
<dbReference type="EMBL" id="FSQW01000002">
    <property type="protein sequence ID" value="SIO04575.1"/>
    <property type="molecule type" value="Genomic_DNA"/>
</dbReference>
<keyword evidence="3" id="KW-1185">Reference proteome</keyword>
<dbReference type="Pfam" id="PF04338">
    <property type="entry name" value="DUF481"/>
    <property type="match status" value="1"/>
</dbReference>
<dbReference type="RefSeq" id="WP_074205726.1">
    <property type="nucleotide sequence ID" value="NZ_FSQW01000002.1"/>
</dbReference>
<accession>A0A1N6GAM6</accession>
<name>A0A1N6GAM6_9SPHN</name>
<dbReference type="Proteomes" id="UP000185192">
    <property type="component" value="Unassembled WGS sequence"/>
</dbReference>
<dbReference type="OrthoDB" id="7341471at2"/>
<reference evidence="3" key="1">
    <citation type="submission" date="2016-11" db="EMBL/GenBank/DDBJ databases">
        <authorList>
            <person name="Varghese N."/>
            <person name="Submissions S."/>
        </authorList>
    </citation>
    <scope>NUCLEOTIDE SEQUENCE [LARGE SCALE GENOMIC DNA]</scope>
    <source>
        <strain evidence="3">DSM 22363</strain>
    </source>
</reference>
<sequence>MRNPQKLFILALLSSSATSAQAELPAPVKAMLDAAIESGIDADVQSVAKIAKKTNPEDAAEIDAMVARHNVAREQMAAAARQEKLEAGFFENWSGEAEIGAFRTTGNSSNTGLSGGLKLNKDAEKWRLKFLARADYQRSNGITTREQFKTSVEPEYKFDDRFYAYGLGMFERDQFQGFDARYTLSGGLGYSVIRNEDVTLNLKAGPAWRLTEFTDGGSDSSLAGLLGIDFDWQISKNLKLSQDGGATVLAESDGFASANAIFSSGSNTFTATTALDAKLIGRLSARFAYTIEHETDPPDGRVKTDTQSRATLIYDF</sequence>
<dbReference type="STRING" id="1123272.SAMN02745824_2747"/>
<protein>
    <submittedName>
        <fullName evidence="2">Putative salt-induced outer membrane protein</fullName>
    </submittedName>
</protein>
<organism evidence="2 3">
    <name type="scientific">Parasphingorhabdus marina DSM 22363</name>
    <dbReference type="NCBI Taxonomy" id="1123272"/>
    <lineage>
        <taxon>Bacteria</taxon>
        <taxon>Pseudomonadati</taxon>
        <taxon>Pseudomonadota</taxon>
        <taxon>Alphaproteobacteria</taxon>
        <taxon>Sphingomonadales</taxon>
        <taxon>Sphingomonadaceae</taxon>
        <taxon>Parasphingorhabdus</taxon>
    </lineage>
</organism>
<feature type="signal peptide" evidence="1">
    <location>
        <begin position="1"/>
        <end position="22"/>
    </location>
</feature>
<evidence type="ECO:0000313" key="2">
    <source>
        <dbReference type="EMBL" id="SIO04575.1"/>
    </source>
</evidence>
<dbReference type="InterPro" id="IPR007433">
    <property type="entry name" value="DUF481"/>
</dbReference>
<gene>
    <name evidence="2" type="ORF">SAMN02745824_2747</name>
</gene>